<dbReference type="SUPFAM" id="SSF52402">
    <property type="entry name" value="Adenine nucleotide alpha hydrolases-like"/>
    <property type="match status" value="1"/>
</dbReference>
<comment type="pathway">
    <text evidence="2 19">Cofactor biosynthesis; thiamine diphosphate biosynthesis.</text>
</comment>
<dbReference type="PROSITE" id="PS51165">
    <property type="entry name" value="THUMP"/>
    <property type="match status" value="1"/>
</dbReference>
<evidence type="ECO:0000256" key="5">
    <source>
        <dbReference type="ARBA" id="ARBA00022679"/>
    </source>
</evidence>
<dbReference type="Pfam" id="PF02926">
    <property type="entry name" value="THUMP"/>
    <property type="match status" value="1"/>
</dbReference>
<evidence type="ECO:0000256" key="14">
    <source>
        <dbReference type="ARBA" id="ARBA00066827"/>
    </source>
</evidence>
<dbReference type="GO" id="GO:0009229">
    <property type="term" value="P:thiamine diphosphate biosynthetic process"/>
    <property type="evidence" value="ECO:0007669"/>
    <property type="project" value="UniProtKB-UniRule"/>
</dbReference>
<keyword evidence="9 19" id="KW-0784">Thiamine biosynthesis</keyword>
<dbReference type="InterPro" id="IPR014729">
    <property type="entry name" value="Rossmann-like_a/b/a_fold"/>
</dbReference>
<dbReference type="GO" id="GO:0000049">
    <property type="term" value="F:tRNA binding"/>
    <property type="evidence" value="ECO:0007669"/>
    <property type="project" value="UniProtKB-UniRule"/>
</dbReference>
<organism evidence="21 22">
    <name type="scientific">Candidatus Faecivivens stercoravium</name>
    <dbReference type="NCBI Taxonomy" id="2840803"/>
    <lineage>
        <taxon>Bacteria</taxon>
        <taxon>Bacillati</taxon>
        <taxon>Bacillota</taxon>
        <taxon>Clostridia</taxon>
        <taxon>Eubacteriales</taxon>
        <taxon>Oscillospiraceae</taxon>
        <taxon>Oscillospiraceae incertae sedis</taxon>
        <taxon>Candidatus Faecivivens</taxon>
    </lineage>
</organism>
<evidence type="ECO:0000256" key="13">
    <source>
        <dbReference type="ARBA" id="ARBA00061472"/>
    </source>
</evidence>
<dbReference type="GO" id="GO:0052837">
    <property type="term" value="P:thiazole biosynthetic process"/>
    <property type="evidence" value="ECO:0007669"/>
    <property type="project" value="TreeGrafter"/>
</dbReference>
<reference evidence="21" key="1">
    <citation type="submission" date="2020-10" db="EMBL/GenBank/DDBJ databases">
        <authorList>
            <person name="Gilroy R."/>
        </authorList>
    </citation>
    <scope>NUCLEOTIDE SEQUENCE</scope>
    <source>
        <strain evidence="21">CHK189-12415</strain>
    </source>
</reference>
<dbReference type="GO" id="GO:0005524">
    <property type="term" value="F:ATP binding"/>
    <property type="evidence" value="ECO:0007669"/>
    <property type="project" value="UniProtKB-UniRule"/>
</dbReference>
<dbReference type="InterPro" id="IPR054173">
    <property type="entry name" value="ThiI_fer"/>
</dbReference>
<dbReference type="Pfam" id="PF02568">
    <property type="entry name" value="ThiI"/>
    <property type="match status" value="1"/>
</dbReference>
<dbReference type="Gene3D" id="3.40.50.620">
    <property type="entry name" value="HUPs"/>
    <property type="match status" value="1"/>
</dbReference>
<dbReference type="EC" id="2.8.1.4" evidence="14 19"/>
<evidence type="ECO:0000256" key="9">
    <source>
        <dbReference type="ARBA" id="ARBA00022977"/>
    </source>
</evidence>
<dbReference type="Gene3D" id="3.30.2130.30">
    <property type="match status" value="1"/>
</dbReference>
<comment type="caution">
    <text evidence="21">The sequence shown here is derived from an EMBL/GenBank/DDBJ whole genome shotgun (WGS) entry which is preliminary data.</text>
</comment>
<dbReference type="InterPro" id="IPR050102">
    <property type="entry name" value="tRNA_sulfurtransferase_ThiI"/>
</dbReference>
<comment type="catalytic activity">
    <reaction evidence="11 19">
        <text>[ThiS sulfur-carrier protein]-C-terminal Gly-Gly-AMP + S-sulfanyl-L-cysteinyl-[cysteine desulfurase] + AH2 = [ThiS sulfur-carrier protein]-C-terminal-Gly-aminoethanethioate + L-cysteinyl-[cysteine desulfurase] + A + AMP + 2 H(+)</text>
        <dbReference type="Rhea" id="RHEA:43340"/>
        <dbReference type="Rhea" id="RHEA-COMP:12157"/>
        <dbReference type="Rhea" id="RHEA-COMP:12158"/>
        <dbReference type="Rhea" id="RHEA-COMP:12910"/>
        <dbReference type="Rhea" id="RHEA-COMP:19908"/>
        <dbReference type="ChEBI" id="CHEBI:13193"/>
        <dbReference type="ChEBI" id="CHEBI:15378"/>
        <dbReference type="ChEBI" id="CHEBI:17499"/>
        <dbReference type="ChEBI" id="CHEBI:29950"/>
        <dbReference type="ChEBI" id="CHEBI:61963"/>
        <dbReference type="ChEBI" id="CHEBI:90618"/>
        <dbReference type="ChEBI" id="CHEBI:232372"/>
        <dbReference type="ChEBI" id="CHEBI:456215"/>
    </reaction>
</comment>
<dbReference type="InterPro" id="IPR049961">
    <property type="entry name" value="ThiI_N"/>
</dbReference>
<dbReference type="EMBL" id="DVHA01000174">
    <property type="protein sequence ID" value="HIR61007.1"/>
    <property type="molecule type" value="Genomic_DNA"/>
</dbReference>
<dbReference type="GO" id="GO:0004810">
    <property type="term" value="F:CCA tRNA nucleotidyltransferase activity"/>
    <property type="evidence" value="ECO:0007669"/>
    <property type="project" value="InterPro"/>
</dbReference>
<sequence>MKEIILAKNGEIALKGLNRRRFEEVLMRNIKWRLRDFGKIRVSCMQSTIYIDPEEGEFYDFDGAIEALRHVFGIASISRAIVLQKDMDDILEHVCDYVENDLFDAKTFKVEAKRSDKHFPLKSPEIAAQVGGKILSRFHKLKVDVHNPDVTVMVEIRDKGAYVHAGSIPGPGGMPVSSSGEAMVLMSGGIDSPVAAYMMAKRGLMLSAVHFQSPPYTSERALEKVETLCSELTRYTGRIQFYCVPFTEMQEALKAHAPEELFTVMMRRMMMRVATRLAEQKGTQALVTGESLAQVASQTLEALHCTDSATPLVVLRPLIGMDKGEIIKISREIGTFETSILPYEDCCTVFTPRHPSTHPKLSALEKAEARFDYGPLIDRAVEGTEVKFITG</sequence>
<feature type="binding site" evidence="19">
    <location>
        <begin position="210"/>
        <end position="211"/>
    </location>
    <ligand>
        <name>ATP</name>
        <dbReference type="ChEBI" id="CHEBI:30616"/>
    </ligand>
</feature>
<comment type="subcellular location">
    <subcellularLocation>
        <location evidence="1 19">Cytoplasm</location>
    </subcellularLocation>
</comment>
<feature type="binding site" evidence="19">
    <location>
        <position position="267"/>
    </location>
    <ligand>
        <name>ATP</name>
        <dbReference type="ChEBI" id="CHEBI:30616"/>
    </ligand>
</feature>
<keyword evidence="5 19" id="KW-0808">Transferase</keyword>
<evidence type="ECO:0000256" key="12">
    <source>
        <dbReference type="ARBA" id="ARBA00058382"/>
    </source>
</evidence>
<dbReference type="HAMAP" id="MF_00021">
    <property type="entry name" value="ThiI"/>
    <property type="match status" value="1"/>
</dbReference>
<dbReference type="GO" id="GO:0002937">
    <property type="term" value="P:tRNA 4-thiouridine biosynthesis"/>
    <property type="evidence" value="ECO:0007669"/>
    <property type="project" value="TreeGrafter"/>
</dbReference>
<dbReference type="CDD" id="cd01712">
    <property type="entry name" value="PPase_ThiI"/>
    <property type="match status" value="1"/>
</dbReference>
<proteinExistence type="inferred from homology"/>
<dbReference type="InterPro" id="IPR049962">
    <property type="entry name" value="THUMP_ThiI"/>
</dbReference>
<keyword evidence="8 19" id="KW-0694">RNA-binding</keyword>
<dbReference type="FunFam" id="3.40.50.620:FF:000053">
    <property type="entry name" value="Probable tRNA sulfurtransferase"/>
    <property type="match status" value="1"/>
</dbReference>
<evidence type="ECO:0000256" key="1">
    <source>
        <dbReference type="ARBA" id="ARBA00004496"/>
    </source>
</evidence>
<keyword evidence="7 19" id="KW-0067">ATP-binding</keyword>
<evidence type="ECO:0000313" key="21">
    <source>
        <dbReference type="EMBL" id="HIR61007.1"/>
    </source>
</evidence>
<evidence type="ECO:0000256" key="15">
    <source>
        <dbReference type="ARBA" id="ARBA00071867"/>
    </source>
</evidence>
<dbReference type="InterPro" id="IPR003720">
    <property type="entry name" value="tRNA_STrfase"/>
</dbReference>
<evidence type="ECO:0000256" key="4">
    <source>
        <dbReference type="ARBA" id="ARBA00022555"/>
    </source>
</evidence>
<evidence type="ECO:0000256" key="8">
    <source>
        <dbReference type="ARBA" id="ARBA00022884"/>
    </source>
</evidence>
<accession>A0A9D1DXX8</accession>
<dbReference type="PANTHER" id="PTHR43209:SF1">
    <property type="entry name" value="TRNA SULFURTRANSFERASE"/>
    <property type="match status" value="1"/>
</dbReference>
<dbReference type="Pfam" id="PF22025">
    <property type="entry name" value="ThiI_fer"/>
    <property type="match status" value="1"/>
</dbReference>
<name>A0A9D1DXX8_9FIRM</name>
<comment type="function">
    <text evidence="12 19">Catalyzes the ATP-dependent transfer of a sulfur to tRNA to produce 4-thiouridine in position 8 of tRNAs, which functions as a near-UV photosensor. Also catalyzes the transfer of sulfur to the sulfur carrier protein ThiS, forming ThiS-thiocarboxylate. This is a step in the synthesis of thiazole, in the thiamine biosynthesis pathway. The sulfur is donated as persulfide by IscS.</text>
</comment>
<keyword evidence="4 19" id="KW-0820">tRNA-binding</keyword>
<protein>
    <recommendedName>
        <fullName evidence="15 19">Probable tRNA sulfurtransferase</fullName>
        <ecNumber evidence="14 19">2.8.1.4</ecNumber>
    </recommendedName>
    <alternativeName>
        <fullName evidence="16 19">Sulfur carrier protein ThiS sulfurtransferase</fullName>
    </alternativeName>
    <alternativeName>
        <fullName evidence="17 19">Thiamine biosynthesis protein ThiI</fullName>
    </alternativeName>
    <alternativeName>
        <fullName evidence="18 19">tRNA 4-thiouridine synthase</fullName>
    </alternativeName>
</protein>
<feature type="binding site" evidence="19">
    <location>
        <position position="289"/>
    </location>
    <ligand>
        <name>ATP</name>
        <dbReference type="ChEBI" id="CHEBI:30616"/>
    </ligand>
</feature>
<comment type="similarity">
    <text evidence="13 19">Belongs to the ThiI family.</text>
</comment>
<evidence type="ECO:0000256" key="11">
    <source>
        <dbReference type="ARBA" id="ARBA00052330"/>
    </source>
</evidence>
<keyword evidence="6 19" id="KW-0547">Nucleotide-binding</keyword>
<evidence type="ECO:0000256" key="3">
    <source>
        <dbReference type="ARBA" id="ARBA00022490"/>
    </source>
</evidence>
<dbReference type="AlphaFoldDB" id="A0A9D1DXX8"/>
<reference evidence="21" key="2">
    <citation type="journal article" date="2021" name="PeerJ">
        <title>Extensive microbial diversity within the chicken gut microbiome revealed by metagenomics and culture.</title>
        <authorList>
            <person name="Gilroy R."/>
            <person name="Ravi A."/>
            <person name="Getino M."/>
            <person name="Pursley I."/>
            <person name="Horton D.L."/>
            <person name="Alikhan N.F."/>
            <person name="Baker D."/>
            <person name="Gharbi K."/>
            <person name="Hall N."/>
            <person name="Watson M."/>
            <person name="Adriaenssens E.M."/>
            <person name="Foster-Nyarko E."/>
            <person name="Jarju S."/>
            <person name="Secka A."/>
            <person name="Antonio M."/>
            <person name="Oren A."/>
            <person name="Chaudhuri R.R."/>
            <person name="La Ragione R."/>
            <person name="Hildebrand F."/>
            <person name="Pallen M.J."/>
        </authorList>
    </citation>
    <scope>NUCLEOTIDE SEQUENCE</scope>
    <source>
        <strain evidence="21">CHK189-12415</strain>
    </source>
</reference>
<dbReference type="InterPro" id="IPR004114">
    <property type="entry name" value="THUMP_dom"/>
</dbReference>
<evidence type="ECO:0000256" key="19">
    <source>
        <dbReference type="HAMAP-Rule" id="MF_00021"/>
    </source>
</evidence>
<dbReference type="CDD" id="cd11716">
    <property type="entry name" value="THUMP_ThiI"/>
    <property type="match status" value="1"/>
</dbReference>
<comment type="catalytic activity">
    <reaction evidence="10 19">
        <text>[ThiI sulfur-carrier protein]-S-sulfanyl-L-cysteine + a uridine in tRNA + 2 reduced [2Fe-2S]-[ferredoxin] + ATP + H(+) = [ThiI sulfur-carrier protein]-L-cysteine + a 4-thiouridine in tRNA + 2 oxidized [2Fe-2S]-[ferredoxin] + AMP + diphosphate</text>
        <dbReference type="Rhea" id="RHEA:24176"/>
        <dbReference type="Rhea" id="RHEA-COMP:10000"/>
        <dbReference type="Rhea" id="RHEA-COMP:10001"/>
        <dbReference type="Rhea" id="RHEA-COMP:13337"/>
        <dbReference type="Rhea" id="RHEA-COMP:13338"/>
        <dbReference type="Rhea" id="RHEA-COMP:13339"/>
        <dbReference type="Rhea" id="RHEA-COMP:13340"/>
        <dbReference type="ChEBI" id="CHEBI:15378"/>
        <dbReference type="ChEBI" id="CHEBI:29950"/>
        <dbReference type="ChEBI" id="CHEBI:30616"/>
        <dbReference type="ChEBI" id="CHEBI:33019"/>
        <dbReference type="ChEBI" id="CHEBI:33737"/>
        <dbReference type="ChEBI" id="CHEBI:33738"/>
        <dbReference type="ChEBI" id="CHEBI:61963"/>
        <dbReference type="ChEBI" id="CHEBI:65315"/>
        <dbReference type="ChEBI" id="CHEBI:136798"/>
        <dbReference type="ChEBI" id="CHEBI:456215"/>
        <dbReference type="EC" id="2.8.1.4"/>
    </reaction>
</comment>
<gene>
    <name evidence="19 21" type="primary">thiI</name>
    <name evidence="21" type="ORF">IAB37_05465</name>
</gene>
<evidence type="ECO:0000256" key="17">
    <source>
        <dbReference type="ARBA" id="ARBA00077849"/>
    </source>
</evidence>
<feature type="binding site" evidence="19">
    <location>
        <begin position="185"/>
        <end position="186"/>
    </location>
    <ligand>
        <name>ATP</name>
        <dbReference type="ChEBI" id="CHEBI:30616"/>
    </ligand>
</feature>
<evidence type="ECO:0000256" key="16">
    <source>
        <dbReference type="ARBA" id="ARBA00075337"/>
    </source>
</evidence>
<keyword evidence="3 19" id="KW-0963">Cytoplasm</keyword>
<evidence type="ECO:0000256" key="7">
    <source>
        <dbReference type="ARBA" id="ARBA00022840"/>
    </source>
</evidence>
<dbReference type="SUPFAM" id="SSF143437">
    <property type="entry name" value="THUMP domain-like"/>
    <property type="match status" value="1"/>
</dbReference>
<evidence type="ECO:0000256" key="10">
    <source>
        <dbReference type="ARBA" id="ARBA00050570"/>
    </source>
</evidence>
<evidence type="ECO:0000313" key="22">
    <source>
        <dbReference type="Proteomes" id="UP000824241"/>
    </source>
</evidence>
<feature type="domain" description="THUMP" evidence="20">
    <location>
        <begin position="62"/>
        <end position="167"/>
    </location>
</feature>
<dbReference type="SMART" id="SM00981">
    <property type="entry name" value="THUMP"/>
    <property type="match status" value="1"/>
</dbReference>
<dbReference type="Proteomes" id="UP000824241">
    <property type="component" value="Unassembled WGS sequence"/>
</dbReference>
<evidence type="ECO:0000256" key="18">
    <source>
        <dbReference type="ARBA" id="ARBA00080570"/>
    </source>
</evidence>
<evidence type="ECO:0000259" key="20">
    <source>
        <dbReference type="PROSITE" id="PS51165"/>
    </source>
</evidence>
<feature type="binding site" evidence="19">
    <location>
        <position position="298"/>
    </location>
    <ligand>
        <name>ATP</name>
        <dbReference type="ChEBI" id="CHEBI:30616"/>
    </ligand>
</feature>
<dbReference type="GO" id="GO:0005829">
    <property type="term" value="C:cytosol"/>
    <property type="evidence" value="ECO:0007669"/>
    <property type="project" value="TreeGrafter"/>
</dbReference>
<dbReference type="GO" id="GO:0140741">
    <property type="term" value="F:tRNA-uracil-4 sulfurtransferase activity"/>
    <property type="evidence" value="ECO:0007669"/>
    <property type="project" value="UniProtKB-EC"/>
</dbReference>
<dbReference type="GO" id="GO:0009228">
    <property type="term" value="P:thiamine biosynthetic process"/>
    <property type="evidence" value="ECO:0007669"/>
    <property type="project" value="UniProtKB-KW"/>
</dbReference>
<evidence type="ECO:0000256" key="6">
    <source>
        <dbReference type="ARBA" id="ARBA00022741"/>
    </source>
</evidence>
<dbReference type="PANTHER" id="PTHR43209">
    <property type="entry name" value="TRNA SULFURTRANSFERASE"/>
    <property type="match status" value="1"/>
</dbReference>
<dbReference type="InterPro" id="IPR020536">
    <property type="entry name" value="ThiI_AANH"/>
</dbReference>
<evidence type="ECO:0000256" key="2">
    <source>
        <dbReference type="ARBA" id="ARBA00004948"/>
    </source>
</evidence>
<dbReference type="NCBIfam" id="TIGR00342">
    <property type="entry name" value="tRNA uracil 4-sulfurtransferase ThiI"/>
    <property type="match status" value="1"/>
</dbReference>